<organism evidence="2 3">
    <name type="scientific">Ensete ventricosum</name>
    <name type="common">Abyssinian banana</name>
    <name type="synonym">Musa ensete</name>
    <dbReference type="NCBI Taxonomy" id="4639"/>
    <lineage>
        <taxon>Eukaryota</taxon>
        <taxon>Viridiplantae</taxon>
        <taxon>Streptophyta</taxon>
        <taxon>Embryophyta</taxon>
        <taxon>Tracheophyta</taxon>
        <taxon>Spermatophyta</taxon>
        <taxon>Magnoliopsida</taxon>
        <taxon>Liliopsida</taxon>
        <taxon>Zingiberales</taxon>
        <taxon>Musaceae</taxon>
        <taxon>Ensete</taxon>
    </lineage>
</organism>
<dbReference type="AlphaFoldDB" id="A0A426YSA6"/>
<name>A0A426YSA6_ENSVE</name>
<gene>
    <name evidence="2" type="ORF">B296_00043800</name>
</gene>
<evidence type="ECO:0000313" key="3">
    <source>
        <dbReference type="Proteomes" id="UP000287651"/>
    </source>
</evidence>
<proteinExistence type="predicted"/>
<evidence type="ECO:0000256" key="1">
    <source>
        <dbReference type="SAM" id="MobiDB-lite"/>
    </source>
</evidence>
<protein>
    <submittedName>
        <fullName evidence="2">Uncharacterized protein</fullName>
    </submittedName>
</protein>
<dbReference type="EMBL" id="AMZH03010504">
    <property type="protein sequence ID" value="RRT54620.1"/>
    <property type="molecule type" value="Genomic_DNA"/>
</dbReference>
<accession>A0A426YSA6</accession>
<reference evidence="2 3" key="1">
    <citation type="journal article" date="2014" name="Agronomy (Basel)">
        <title>A Draft Genome Sequence for Ensete ventricosum, the Drought-Tolerant Tree Against Hunger.</title>
        <authorList>
            <person name="Harrison J."/>
            <person name="Moore K.A."/>
            <person name="Paszkiewicz K."/>
            <person name="Jones T."/>
            <person name="Grant M."/>
            <person name="Ambacheew D."/>
            <person name="Muzemil S."/>
            <person name="Studholme D.J."/>
        </authorList>
    </citation>
    <scope>NUCLEOTIDE SEQUENCE [LARGE SCALE GENOMIC DNA]</scope>
</reference>
<feature type="region of interest" description="Disordered" evidence="1">
    <location>
        <begin position="64"/>
        <end position="138"/>
    </location>
</feature>
<comment type="caution">
    <text evidence="2">The sequence shown here is derived from an EMBL/GenBank/DDBJ whole genome shotgun (WGS) entry which is preliminary data.</text>
</comment>
<evidence type="ECO:0000313" key="2">
    <source>
        <dbReference type="EMBL" id="RRT54620.1"/>
    </source>
</evidence>
<sequence length="138" mass="14790">MQRRRQASATAAPEMEPWMDGRTDGCIVHRFFLRQPAKLVPAAYETLVPAGPSSSLGPPLPTLIPYRPLARGPPSADCPAKGTGERSRLAEGGGRGPPTEPYGRRSGRALTLPPDHPPGFDPVQPGLRGGWRHAEGRL</sequence>
<dbReference type="Proteomes" id="UP000287651">
    <property type="component" value="Unassembled WGS sequence"/>
</dbReference>